<feature type="region of interest" description="Disordered" evidence="4">
    <location>
        <begin position="1"/>
        <end position="35"/>
    </location>
</feature>
<dbReference type="InterPro" id="IPR005467">
    <property type="entry name" value="His_kinase_dom"/>
</dbReference>
<dbReference type="InterPro" id="IPR011712">
    <property type="entry name" value="Sig_transdc_His_kin_sub3_dim/P"/>
</dbReference>
<dbReference type="SUPFAM" id="SSF55874">
    <property type="entry name" value="ATPase domain of HSP90 chaperone/DNA topoisomerase II/histidine kinase"/>
    <property type="match status" value="1"/>
</dbReference>
<organism evidence="6 7">
    <name type="scientific">Pseudoduganella ginsengisoli</name>
    <dbReference type="NCBI Taxonomy" id="1462440"/>
    <lineage>
        <taxon>Bacteria</taxon>
        <taxon>Pseudomonadati</taxon>
        <taxon>Pseudomonadota</taxon>
        <taxon>Betaproteobacteria</taxon>
        <taxon>Burkholderiales</taxon>
        <taxon>Oxalobacteraceae</taxon>
        <taxon>Telluria group</taxon>
        <taxon>Pseudoduganella</taxon>
    </lineage>
</organism>
<sequence length="235" mass="26184">MEGIMDQRSKPSRSRRNERSIGRRTADTSPLQTVRDDERSHIARELHDDLGQLLATLRVDLNLLERQPALPQAAATQVHSMDQLLLSAITSLRRIASNLRPRALDDGSLYFALQAMCLDFARRNPLRCELDVVESELGFSDHFSTAVFRIVQESLTNVARHAKARRVRVAVRRHGASLRIVVEDDGVGLTDEDLRKPHSLGLIGMRERVQGLSGDMSVRGQGGTRITIVLPLPSA</sequence>
<dbReference type="CDD" id="cd16917">
    <property type="entry name" value="HATPase_UhpB-NarQ-NarX-like"/>
    <property type="match status" value="1"/>
</dbReference>
<gene>
    <name evidence="6" type="ORF">GM668_27030</name>
</gene>
<feature type="compositionally biased region" description="Basic and acidic residues" evidence="4">
    <location>
        <begin position="1"/>
        <end position="26"/>
    </location>
</feature>
<keyword evidence="7" id="KW-1185">Reference proteome</keyword>
<dbReference type="Pfam" id="PF02518">
    <property type="entry name" value="HATPase_c"/>
    <property type="match status" value="1"/>
</dbReference>
<dbReference type="Pfam" id="PF07730">
    <property type="entry name" value="HisKA_3"/>
    <property type="match status" value="1"/>
</dbReference>
<dbReference type="PROSITE" id="PS50109">
    <property type="entry name" value="HIS_KIN"/>
    <property type="match status" value="1"/>
</dbReference>
<name>A0A6L6Q8C8_9BURK</name>
<dbReference type="InterPro" id="IPR003594">
    <property type="entry name" value="HATPase_dom"/>
</dbReference>
<evidence type="ECO:0000256" key="3">
    <source>
        <dbReference type="ARBA" id="ARBA00023012"/>
    </source>
</evidence>
<evidence type="ECO:0000256" key="1">
    <source>
        <dbReference type="ARBA" id="ARBA00022679"/>
    </source>
</evidence>
<evidence type="ECO:0000313" key="7">
    <source>
        <dbReference type="Proteomes" id="UP000484015"/>
    </source>
</evidence>
<dbReference type="AlphaFoldDB" id="A0A6L6Q8C8"/>
<dbReference type="EMBL" id="WNLA01000029">
    <property type="protein sequence ID" value="MTW05736.1"/>
    <property type="molecule type" value="Genomic_DNA"/>
</dbReference>
<evidence type="ECO:0000256" key="4">
    <source>
        <dbReference type="SAM" id="MobiDB-lite"/>
    </source>
</evidence>
<dbReference type="GO" id="GO:0046983">
    <property type="term" value="F:protein dimerization activity"/>
    <property type="evidence" value="ECO:0007669"/>
    <property type="project" value="InterPro"/>
</dbReference>
<dbReference type="Proteomes" id="UP000484015">
    <property type="component" value="Unassembled WGS sequence"/>
</dbReference>
<dbReference type="OrthoDB" id="9797605at2"/>
<evidence type="ECO:0000313" key="6">
    <source>
        <dbReference type="EMBL" id="MTW05736.1"/>
    </source>
</evidence>
<dbReference type="PANTHER" id="PTHR24421">
    <property type="entry name" value="NITRATE/NITRITE SENSOR PROTEIN NARX-RELATED"/>
    <property type="match status" value="1"/>
</dbReference>
<keyword evidence="2" id="KW-0418">Kinase</keyword>
<evidence type="ECO:0000259" key="5">
    <source>
        <dbReference type="PROSITE" id="PS50109"/>
    </source>
</evidence>
<dbReference type="GO" id="GO:0016020">
    <property type="term" value="C:membrane"/>
    <property type="evidence" value="ECO:0007669"/>
    <property type="project" value="InterPro"/>
</dbReference>
<keyword evidence="3" id="KW-0902">Two-component regulatory system</keyword>
<feature type="domain" description="Histidine kinase" evidence="5">
    <location>
        <begin position="41"/>
        <end position="234"/>
    </location>
</feature>
<dbReference type="GO" id="GO:0000155">
    <property type="term" value="F:phosphorelay sensor kinase activity"/>
    <property type="evidence" value="ECO:0007669"/>
    <property type="project" value="InterPro"/>
</dbReference>
<reference evidence="6 7" key="1">
    <citation type="submission" date="2019-11" db="EMBL/GenBank/DDBJ databases">
        <title>Type strains purchased from KCTC, JCM and DSMZ.</title>
        <authorList>
            <person name="Lu H."/>
        </authorList>
    </citation>
    <scope>NUCLEOTIDE SEQUENCE [LARGE SCALE GENOMIC DNA]</scope>
    <source>
        <strain evidence="6 7">KCTC 42409</strain>
    </source>
</reference>
<proteinExistence type="predicted"/>
<comment type="caution">
    <text evidence="6">The sequence shown here is derived from an EMBL/GenBank/DDBJ whole genome shotgun (WGS) entry which is preliminary data.</text>
</comment>
<dbReference type="SMART" id="SM00387">
    <property type="entry name" value="HATPase_c"/>
    <property type="match status" value="1"/>
</dbReference>
<dbReference type="InterPro" id="IPR050482">
    <property type="entry name" value="Sensor_HK_TwoCompSys"/>
</dbReference>
<dbReference type="PANTHER" id="PTHR24421:SF59">
    <property type="entry name" value="OXYGEN SENSOR HISTIDINE KINASE NREB"/>
    <property type="match status" value="1"/>
</dbReference>
<keyword evidence="1" id="KW-0808">Transferase</keyword>
<evidence type="ECO:0000256" key="2">
    <source>
        <dbReference type="ARBA" id="ARBA00022777"/>
    </source>
</evidence>
<dbReference type="Gene3D" id="1.20.5.1930">
    <property type="match status" value="1"/>
</dbReference>
<protein>
    <recommendedName>
        <fullName evidence="5">Histidine kinase domain-containing protein</fullName>
    </recommendedName>
</protein>
<dbReference type="InterPro" id="IPR036890">
    <property type="entry name" value="HATPase_C_sf"/>
</dbReference>
<accession>A0A6L6Q8C8</accession>
<dbReference type="Gene3D" id="3.30.565.10">
    <property type="entry name" value="Histidine kinase-like ATPase, C-terminal domain"/>
    <property type="match status" value="1"/>
</dbReference>